<name>A0A0N5D173_THECL</name>
<keyword evidence="2" id="KW-0963">Cytoplasm</keyword>
<dbReference type="InterPro" id="IPR001752">
    <property type="entry name" value="Kinesin_motor_dom"/>
</dbReference>
<evidence type="ECO:0000256" key="5">
    <source>
        <dbReference type="ARBA" id="ARBA00022840"/>
    </source>
</evidence>
<dbReference type="InterPro" id="IPR027640">
    <property type="entry name" value="Kinesin-like_fam"/>
</dbReference>
<dbReference type="FunFam" id="3.40.850.10:FF:000082">
    <property type="entry name" value="OSM3-like kinesin"/>
    <property type="match status" value="1"/>
</dbReference>
<dbReference type="SMART" id="SM00129">
    <property type="entry name" value="KISc"/>
    <property type="match status" value="1"/>
</dbReference>
<evidence type="ECO:0000256" key="10">
    <source>
        <dbReference type="RuleBase" id="RU000394"/>
    </source>
</evidence>
<evidence type="ECO:0000256" key="9">
    <source>
        <dbReference type="PROSITE-ProRule" id="PRU00283"/>
    </source>
</evidence>
<protein>
    <recommendedName>
        <fullName evidence="10">Kinesin-like protein</fullName>
    </recommendedName>
</protein>
<reference evidence="15" key="1">
    <citation type="submission" date="2017-02" db="UniProtKB">
        <authorList>
            <consortium name="WormBaseParasite"/>
        </authorList>
    </citation>
    <scope>IDENTIFICATION</scope>
</reference>
<keyword evidence="4 9" id="KW-0547">Nucleotide-binding</keyword>
<sequence>MDDQVSDNVRVVVRCRPLSDVERLQNHVNIVSVDCNTNSVSIINPKNVEVSLYLQSQHVFHEPARLFYFDAVFDEVSDQLSVYNIAARPIVDNVLQGYNACVSSYHLGTILAYGQTGTGKTFTMCGKENSPGIIPNSFAHIFDYIAKCQQDKTFLVRVSYLEVYSEEIHDLLSKTPSHCLEIKERPDIGVYVKDLSSITVSGADHMERIMKSTTATKMNADSSRSHTLFLVTVECSEKIGSHCHITQGKLQLVDLAGSERQSKTGATGSQLKEAARINLSLSSLGNVISALVDSKTTYIPYRNSKLTRLLQDSLGGNSKTIMFANIGPASYNYDETVSTLRYANRAKSIQNIARINEDPKDALLRKFQLEIEYLKRLLQDEESSCSREKEIKQSCRHELWKQQKKRYNGHINKLERTVEIRRNELQKQAGVADEEREMLVAELRAKEEELTRARYNHDKLLIKLRQIETKLIVGGDNMLEKAEKHARLLEQSNIDLERGLANESHLKQALAEKNQERIDLEEKYNNLAEEALGKTRKLKKVWSLLNAAKSELADLQMEHQREMEGLLDSVRQLRSELLLQLLVIENYVPAEFLELIERFVIWNEEVGDWQLKCIAYTGNNMRACNLLPQLLYKPQDSQMMNLYLSYRNEIAHISTDDTCAPKLHFKCIKREKDVAHLNE</sequence>
<dbReference type="WBParaSite" id="TCLT_0000658901-mRNA-1">
    <property type="protein sequence ID" value="TCLT_0000658901-mRNA-1"/>
    <property type="gene ID" value="TCLT_0000658901"/>
</dbReference>
<organism evidence="15">
    <name type="scientific">Thelazia callipaeda</name>
    <name type="common">Oriental eyeworm</name>
    <name type="synonym">Parasitic nematode</name>
    <dbReference type="NCBI Taxonomy" id="103827"/>
    <lineage>
        <taxon>Eukaryota</taxon>
        <taxon>Metazoa</taxon>
        <taxon>Ecdysozoa</taxon>
        <taxon>Nematoda</taxon>
        <taxon>Chromadorea</taxon>
        <taxon>Rhabditida</taxon>
        <taxon>Spirurina</taxon>
        <taxon>Spiruromorpha</taxon>
        <taxon>Thelazioidea</taxon>
        <taxon>Thelaziidae</taxon>
        <taxon>Thelazia</taxon>
    </lineage>
</organism>
<evidence type="ECO:0000259" key="12">
    <source>
        <dbReference type="PROSITE" id="PS50067"/>
    </source>
</evidence>
<reference evidence="13 14" key="2">
    <citation type="submission" date="2018-11" db="EMBL/GenBank/DDBJ databases">
        <authorList>
            <consortium name="Pathogen Informatics"/>
        </authorList>
    </citation>
    <scope>NUCLEOTIDE SEQUENCE [LARGE SCALE GENOMIC DNA]</scope>
</reference>
<evidence type="ECO:0000256" key="2">
    <source>
        <dbReference type="ARBA" id="ARBA00022490"/>
    </source>
</evidence>
<dbReference type="PROSITE" id="PS50067">
    <property type="entry name" value="KINESIN_MOTOR_2"/>
    <property type="match status" value="1"/>
</dbReference>
<keyword evidence="5 9" id="KW-0067">ATP-binding</keyword>
<dbReference type="InterPro" id="IPR027417">
    <property type="entry name" value="P-loop_NTPase"/>
</dbReference>
<dbReference type="GO" id="GO:0005524">
    <property type="term" value="F:ATP binding"/>
    <property type="evidence" value="ECO:0007669"/>
    <property type="project" value="UniProtKB-UniRule"/>
</dbReference>
<dbReference type="Proteomes" id="UP000276776">
    <property type="component" value="Unassembled WGS sequence"/>
</dbReference>
<dbReference type="SUPFAM" id="SSF52540">
    <property type="entry name" value="P-loop containing nucleoside triphosphate hydrolases"/>
    <property type="match status" value="1"/>
</dbReference>
<evidence type="ECO:0000256" key="3">
    <source>
        <dbReference type="ARBA" id="ARBA00022701"/>
    </source>
</evidence>
<dbReference type="STRING" id="103827.A0A0N5D173"/>
<feature type="binding site" evidence="9">
    <location>
        <begin position="114"/>
        <end position="121"/>
    </location>
    <ligand>
        <name>ATP</name>
        <dbReference type="ChEBI" id="CHEBI:30616"/>
    </ligand>
</feature>
<feature type="domain" description="Kinesin motor" evidence="12">
    <location>
        <begin position="8"/>
        <end position="349"/>
    </location>
</feature>
<keyword evidence="7 9" id="KW-0505">Motor protein</keyword>
<keyword evidence="8" id="KW-0206">Cytoskeleton</keyword>
<dbReference type="OMA" id="NMRKHIE"/>
<dbReference type="PROSITE" id="PS00411">
    <property type="entry name" value="KINESIN_MOTOR_1"/>
    <property type="match status" value="1"/>
</dbReference>
<keyword evidence="3 10" id="KW-0493">Microtubule</keyword>
<dbReference type="InterPro" id="IPR019821">
    <property type="entry name" value="Kinesin_motor_CS"/>
</dbReference>
<evidence type="ECO:0000256" key="6">
    <source>
        <dbReference type="ARBA" id="ARBA00023054"/>
    </source>
</evidence>
<dbReference type="Gene3D" id="3.40.850.10">
    <property type="entry name" value="Kinesin motor domain"/>
    <property type="match status" value="1"/>
</dbReference>
<evidence type="ECO:0000256" key="8">
    <source>
        <dbReference type="ARBA" id="ARBA00023212"/>
    </source>
</evidence>
<evidence type="ECO:0000313" key="14">
    <source>
        <dbReference type="Proteomes" id="UP000276776"/>
    </source>
</evidence>
<dbReference type="GO" id="GO:0005874">
    <property type="term" value="C:microtubule"/>
    <property type="evidence" value="ECO:0007669"/>
    <property type="project" value="UniProtKB-KW"/>
</dbReference>
<dbReference type="PRINTS" id="PR00380">
    <property type="entry name" value="KINESINHEAVY"/>
</dbReference>
<proteinExistence type="inferred from homology"/>
<dbReference type="Pfam" id="PF00225">
    <property type="entry name" value="Kinesin"/>
    <property type="match status" value="1"/>
</dbReference>
<keyword evidence="6 11" id="KW-0175">Coiled coil</keyword>
<keyword evidence="14" id="KW-1185">Reference proteome</keyword>
<evidence type="ECO:0000256" key="7">
    <source>
        <dbReference type="ARBA" id="ARBA00023175"/>
    </source>
</evidence>
<evidence type="ECO:0000313" key="15">
    <source>
        <dbReference type="WBParaSite" id="TCLT_0000658901-mRNA-1"/>
    </source>
</evidence>
<feature type="coiled-coil region" evidence="11">
    <location>
        <begin position="431"/>
        <end position="576"/>
    </location>
</feature>
<evidence type="ECO:0000256" key="4">
    <source>
        <dbReference type="ARBA" id="ARBA00022741"/>
    </source>
</evidence>
<dbReference type="PANTHER" id="PTHR47969:SF21">
    <property type="entry name" value="KINESIN-LIKE PROTEIN"/>
    <property type="match status" value="1"/>
</dbReference>
<dbReference type="GO" id="GO:0007018">
    <property type="term" value="P:microtubule-based movement"/>
    <property type="evidence" value="ECO:0007669"/>
    <property type="project" value="InterPro"/>
</dbReference>
<evidence type="ECO:0000256" key="1">
    <source>
        <dbReference type="ARBA" id="ARBA00004245"/>
    </source>
</evidence>
<dbReference type="GO" id="GO:0003777">
    <property type="term" value="F:microtubule motor activity"/>
    <property type="evidence" value="ECO:0007669"/>
    <property type="project" value="InterPro"/>
</dbReference>
<comment type="subcellular location">
    <subcellularLocation>
        <location evidence="1">Cytoplasm</location>
        <location evidence="1">Cytoskeleton</location>
    </subcellularLocation>
</comment>
<dbReference type="AlphaFoldDB" id="A0A0N5D173"/>
<dbReference type="GO" id="GO:0008017">
    <property type="term" value="F:microtubule binding"/>
    <property type="evidence" value="ECO:0007669"/>
    <property type="project" value="InterPro"/>
</dbReference>
<evidence type="ECO:0000313" key="13">
    <source>
        <dbReference type="EMBL" id="VDN03941.1"/>
    </source>
</evidence>
<evidence type="ECO:0000256" key="11">
    <source>
        <dbReference type="SAM" id="Coils"/>
    </source>
</evidence>
<dbReference type="EMBL" id="UYYF01004427">
    <property type="protein sequence ID" value="VDN03941.1"/>
    <property type="molecule type" value="Genomic_DNA"/>
</dbReference>
<gene>
    <name evidence="13" type="ORF">TCLT_LOCUS6578</name>
</gene>
<dbReference type="InterPro" id="IPR036961">
    <property type="entry name" value="Kinesin_motor_dom_sf"/>
</dbReference>
<accession>A0A0N5D173</accession>
<dbReference type="OrthoDB" id="3176171at2759"/>
<comment type="similarity">
    <text evidence="9 10">Belongs to the TRAFAC class myosin-kinesin ATPase superfamily. Kinesin family.</text>
</comment>
<dbReference type="PANTHER" id="PTHR47969">
    <property type="entry name" value="CHROMOSOME-ASSOCIATED KINESIN KIF4A-RELATED"/>
    <property type="match status" value="1"/>
</dbReference>